<name>A0ABP9E7A8_9ACTN</name>
<evidence type="ECO:0000313" key="2">
    <source>
        <dbReference type="EMBL" id="GAA4870112.1"/>
    </source>
</evidence>
<dbReference type="InterPro" id="IPR011042">
    <property type="entry name" value="6-blade_b-propeller_TolB-like"/>
</dbReference>
<sequence length="310" mass="32795">MTRRILVAATVALLLTAVCAGYILARARPAAGPPASGLTLRTAGLLVRDTQSGRLALVREDGSRAVSPLSCLRLYAAAGTGVCLRQGPVSAELVVTDQALKELRTLPLNGVPNRARVSPTGRMVSWTVFVTGDSYNGGQFSTRSGILDTGTGELAGNLENFTVDGHHSPPDANLWGVTFAADDNRFYATLATGGQRLLVRGDFARRDLHVLAENVECPSLSPDGTRIAYKKMLPDRSWRLTVLSLADLAQTPSAETRSVDDQAAWLDDGTLAYALPHRGRAGADVWTVPADGSGTPRLLAADAESPARLP</sequence>
<dbReference type="Gene3D" id="2.120.10.30">
    <property type="entry name" value="TolB, C-terminal domain"/>
    <property type="match status" value="1"/>
</dbReference>
<proteinExistence type="predicted"/>
<reference evidence="3" key="1">
    <citation type="journal article" date="2019" name="Int. J. Syst. Evol. Microbiol.">
        <title>The Global Catalogue of Microorganisms (GCM) 10K type strain sequencing project: providing services to taxonomists for standard genome sequencing and annotation.</title>
        <authorList>
            <consortium name="The Broad Institute Genomics Platform"/>
            <consortium name="The Broad Institute Genome Sequencing Center for Infectious Disease"/>
            <person name="Wu L."/>
            <person name="Ma J."/>
        </authorList>
    </citation>
    <scope>NUCLEOTIDE SEQUENCE [LARGE SCALE GENOMIC DNA]</scope>
    <source>
        <strain evidence="3">JCM 13006</strain>
    </source>
</reference>
<comment type="caution">
    <text evidence="2">The sequence shown here is derived from an EMBL/GenBank/DDBJ whole genome shotgun (WGS) entry which is preliminary data.</text>
</comment>
<evidence type="ECO:0000256" key="1">
    <source>
        <dbReference type="SAM" id="MobiDB-lite"/>
    </source>
</evidence>
<gene>
    <name evidence="2" type="ORF">GCM10023235_56060</name>
</gene>
<feature type="region of interest" description="Disordered" evidence="1">
    <location>
        <begin position="286"/>
        <end position="310"/>
    </location>
</feature>
<organism evidence="2 3">
    <name type="scientific">Kitasatospora terrestris</name>
    <dbReference type="NCBI Taxonomy" id="258051"/>
    <lineage>
        <taxon>Bacteria</taxon>
        <taxon>Bacillati</taxon>
        <taxon>Actinomycetota</taxon>
        <taxon>Actinomycetes</taxon>
        <taxon>Kitasatosporales</taxon>
        <taxon>Streptomycetaceae</taxon>
        <taxon>Kitasatospora</taxon>
    </lineage>
</organism>
<accession>A0ABP9E7A8</accession>
<dbReference type="Proteomes" id="UP001501752">
    <property type="component" value="Unassembled WGS sequence"/>
</dbReference>
<dbReference type="SUPFAM" id="SSF82171">
    <property type="entry name" value="DPP6 N-terminal domain-like"/>
    <property type="match status" value="1"/>
</dbReference>
<dbReference type="RefSeq" id="WP_345699651.1">
    <property type="nucleotide sequence ID" value="NZ_BAABIS010000001.1"/>
</dbReference>
<dbReference type="EMBL" id="BAABIS010000001">
    <property type="protein sequence ID" value="GAA4870112.1"/>
    <property type="molecule type" value="Genomic_DNA"/>
</dbReference>
<evidence type="ECO:0000313" key="3">
    <source>
        <dbReference type="Proteomes" id="UP001501752"/>
    </source>
</evidence>
<protein>
    <submittedName>
        <fullName evidence="2">PD40 domain-containing protein</fullName>
    </submittedName>
</protein>
<keyword evidence="3" id="KW-1185">Reference proteome</keyword>